<dbReference type="Gene3D" id="3.30.200.20">
    <property type="entry name" value="Phosphorylase Kinase, domain 1"/>
    <property type="match status" value="1"/>
</dbReference>
<dbReference type="Proteomes" id="UP000747110">
    <property type="component" value="Unassembled WGS sequence"/>
</dbReference>
<dbReference type="PROSITE" id="PS00108">
    <property type="entry name" value="PROTEIN_KINASE_ST"/>
    <property type="match status" value="1"/>
</dbReference>
<dbReference type="SMART" id="SM00220">
    <property type="entry name" value="S_TKc"/>
    <property type="match status" value="1"/>
</dbReference>
<evidence type="ECO:0000313" key="12">
    <source>
        <dbReference type="EMBL" id="GIM15647.1"/>
    </source>
</evidence>
<accession>A0A8J4GUT9</accession>
<keyword evidence="5 6" id="KW-0067">ATP-binding</keyword>
<evidence type="ECO:0008006" key="15">
    <source>
        <dbReference type="Google" id="ProtNLM"/>
    </source>
</evidence>
<dbReference type="InterPro" id="IPR051681">
    <property type="entry name" value="Ser/Thr_Kinases-Pseudokinases"/>
</dbReference>
<keyword evidence="8" id="KW-0812">Transmembrane</keyword>
<evidence type="ECO:0000313" key="14">
    <source>
        <dbReference type="Proteomes" id="UP000747110"/>
    </source>
</evidence>
<evidence type="ECO:0000256" key="6">
    <source>
        <dbReference type="PROSITE-ProRule" id="PRU10141"/>
    </source>
</evidence>
<feature type="transmembrane region" description="Helical" evidence="8">
    <location>
        <begin position="207"/>
        <end position="229"/>
    </location>
</feature>
<keyword evidence="1" id="KW-0723">Serine/threonine-protein kinase</keyword>
<dbReference type="GO" id="GO:0004674">
    <property type="term" value="F:protein serine/threonine kinase activity"/>
    <property type="evidence" value="ECO:0007669"/>
    <property type="project" value="UniProtKB-KW"/>
</dbReference>
<dbReference type="PRINTS" id="PR00109">
    <property type="entry name" value="TYRKINASE"/>
</dbReference>
<sequence length="1257" mass="130824">MSDSAAAYTGAGQSTVAVPGWAVVAAASNIDESTMPHSGPGGVCTGALSLEDSQKTGTTSNPASDHKGIRLSAVRNIAVLPLESASGARDRPSANQRAHDHDAEKGVSQSTNAKAKSSKRTPTNGSPLTSRQFSVVPELPPEWQAAAGIKTSGLSDSTSSCCGRIITSGEGTDSKGAPFCSHKWWRGAANSVVLEFRKMVEVVHLKPLVLVPGLMVLCIVLGLGLWALIAASNAEERFRHDSAQKIANDKAIYIQTELDKTFMPAYVVATTVQQNPDYYPPQPNNTNFPSKWYLMNNNFDKLAGDLIALTKAGSVRTVSAIPHGVIRTMYPLYGPDDKNWLAIGKNWLNDSVNQVPVKLSLTSRNLTIIGPYYLTQGGIGIVGMQAIFVNASQNASFNIPPGPNGVIGPASNIPGMVDLTWQPAHTEAPKFWGLVTVLLSWDALRDNVTNLRDLTAQGYDYVLTRPDKNRNLAVDWSPGIDPARPPGFNYTTMGSRPLIYYDLTDKLEDPVIVKVPLPNVEWTLYVSRTGGWVPSWKAPLIAMVVILSLILSLLVFVVLVSRVQQRRLLRDVVEAAGQLATTTRTLEEEKNRMQALLARHFDLIDLLEGGTAGRAGYMSGKGGDGGEGDARIDILRQKMLLTGTSLRREQLGEAEQITIHEMLGEGTFGKVYKGLWRGTEVAIKTIVLPAKMSGKEKREKMAVMEAAISSSLAHPNVVQTYTYHIRPLRDSSAAHSVVQSSPPPANGGTGAAHGSDTSPPAGATGPGGTAAASADGVGRTQILADAGAIVMGSPDSSVSTASISINANNSGAVAAAAAAAAVAGIGGCGGTAGADTVDQAPTPTAGTAGSHGVGPRGVSLDQPASSMGGIHSYEVQLVLEFCDRGCLRDALDGGAFFSAEGLNYPAILETAADIAKAMLHLHMNDVLHSDLKATNVMLKSTGSDSGRGVIAKVADFGLSVRLDHTATHISHAFQGSLTHMAPEVMLRGHISKPADVYAFGITMWEIFTGGQPYRGTPGALLGHQTSKEGRRPTFPMGTPAAFKELAERCWHADASVRPTFSEVLDLLTQMRAEIPGPTPPLQSFAPLHKKMAAALAVQQHPHPQHEQGGVGGRFGGQHGGEGTQNGAVNMSNGGGCSTIGSGVGSGIGMLHKIGGPAAIVVGGRLVSLNAAMHSADSGSNGGRLLPGNSAAAGASLAGLGFPGVLETISEEGHGDVSLKLAPPPTVAVVTAAAAAAAAAAGNGSGGPHAAAPGVSED</sequence>
<evidence type="ECO:0000259" key="9">
    <source>
        <dbReference type="PROSITE" id="PS50011"/>
    </source>
</evidence>
<dbReference type="OrthoDB" id="538607at2759"/>
<dbReference type="Pfam" id="PF07714">
    <property type="entry name" value="PK_Tyr_Ser-Thr"/>
    <property type="match status" value="2"/>
</dbReference>
<dbReference type="PROSITE" id="PS00107">
    <property type="entry name" value="PROTEIN_KINASE_ATP"/>
    <property type="match status" value="1"/>
</dbReference>
<dbReference type="InterPro" id="IPR000719">
    <property type="entry name" value="Prot_kinase_dom"/>
</dbReference>
<dbReference type="Proteomes" id="UP000722791">
    <property type="component" value="Unassembled WGS sequence"/>
</dbReference>
<feature type="region of interest" description="Disordered" evidence="7">
    <location>
        <begin position="82"/>
        <end position="133"/>
    </location>
</feature>
<gene>
    <name evidence="11" type="ORF">Vretifemale_19123</name>
    <name evidence="12" type="ORF">Vretimale_18402</name>
</gene>
<feature type="domain" description="Protein kinase" evidence="9">
    <location>
        <begin position="657"/>
        <end position="1070"/>
    </location>
</feature>
<dbReference type="Gene3D" id="1.10.510.10">
    <property type="entry name" value="Transferase(Phosphotransferase) domain 1"/>
    <property type="match status" value="1"/>
</dbReference>
<dbReference type="InterPro" id="IPR011009">
    <property type="entry name" value="Kinase-like_dom_sf"/>
</dbReference>
<dbReference type="InterPro" id="IPR001245">
    <property type="entry name" value="Ser-Thr/Tyr_kinase_cat_dom"/>
</dbReference>
<dbReference type="PROSITE" id="PS50011">
    <property type="entry name" value="PROTEIN_KINASE_DOM"/>
    <property type="match status" value="1"/>
</dbReference>
<evidence type="ECO:0000256" key="2">
    <source>
        <dbReference type="ARBA" id="ARBA00022679"/>
    </source>
</evidence>
<evidence type="ECO:0000256" key="8">
    <source>
        <dbReference type="SAM" id="Phobius"/>
    </source>
</evidence>
<dbReference type="InterPro" id="IPR008271">
    <property type="entry name" value="Ser/Thr_kinase_AS"/>
</dbReference>
<feature type="compositionally biased region" description="Basic and acidic residues" evidence="7">
    <location>
        <begin position="88"/>
        <end position="105"/>
    </location>
</feature>
<dbReference type="AlphaFoldDB" id="A0A8J4GUT9"/>
<dbReference type="InterPro" id="IPR017441">
    <property type="entry name" value="Protein_kinase_ATP_BS"/>
</dbReference>
<keyword evidence="8" id="KW-0472">Membrane</keyword>
<dbReference type="PANTHER" id="PTHR44329">
    <property type="entry name" value="SERINE/THREONINE-PROTEIN KINASE TNNI3K-RELATED"/>
    <property type="match status" value="1"/>
</dbReference>
<dbReference type="PROSITE" id="PS50839">
    <property type="entry name" value="CHASE"/>
    <property type="match status" value="1"/>
</dbReference>
<evidence type="ECO:0000313" key="11">
    <source>
        <dbReference type="EMBL" id="GIL91516.1"/>
    </source>
</evidence>
<feature type="region of interest" description="Disordered" evidence="7">
    <location>
        <begin position="839"/>
        <end position="861"/>
    </location>
</feature>
<dbReference type="SUPFAM" id="SSF56112">
    <property type="entry name" value="Protein kinase-like (PK-like)"/>
    <property type="match status" value="1"/>
</dbReference>
<feature type="region of interest" description="Disordered" evidence="7">
    <location>
        <begin position="32"/>
        <end position="69"/>
    </location>
</feature>
<comment type="caution">
    <text evidence="12">The sequence shown here is derived from an EMBL/GenBank/DDBJ whole genome shotgun (WGS) entry which is preliminary data.</text>
</comment>
<keyword evidence="2" id="KW-0808">Transferase</keyword>
<evidence type="ECO:0000259" key="10">
    <source>
        <dbReference type="PROSITE" id="PS50839"/>
    </source>
</evidence>
<name>A0A8J4GUT9_9CHLO</name>
<dbReference type="GO" id="GO:0005524">
    <property type="term" value="F:ATP binding"/>
    <property type="evidence" value="ECO:0007669"/>
    <property type="project" value="UniProtKB-UniRule"/>
</dbReference>
<evidence type="ECO:0000313" key="13">
    <source>
        <dbReference type="Proteomes" id="UP000722791"/>
    </source>
</evidence>
<feature type="region of interest" description="Disordered" evidence="7">
    <location>
        <begin position="732"/>
        <end position="774"/>
    </location>
</feature>
<feature type="domain" description="CHASE" evidence="10">
    <location>
        <begin position="322"/>
        <end position="451"/>
    </location>
</feature>
<feature type="compositionally biased region" description="Polar residues" evidence="7">
    <location>
        <begin position="107"/>
        <end position="133"/>
    </location>
</feature>
<dbReference type="PANTHER" id="PTHR44329:SF214">
    <property type="entry name" value="PROTEIN KINASE DOMAIN-CONTAINING PROTEIN"/>
    <property type="match status" value="1"/>
</dbReference>
<dbReference type="EMBL" id="BNCP01000066">
    <property type="protein sequence ID" value="GIL91516.1"/>
    <property type="molecule type" value="Genomic_DNA"/>
</dbReference>
<evidence type="ECO:0000256" key="3">
    <source>
        <dbReference type="ARBA" id="ARBA00022741"/>
    </source>
</evidence>
<evidence type="ECO:0000256" key="7">
    <source>
        <dbReference type="SAM" id="MobiDB-lite"/>
    </source>
</evidence>
<keyword evidence="8" id="KW-1133">Transmembrane helix</keyword>
<keyword evidence="4" id="KW-0418">Kinase</keyword>
<protein>
    <recommendedName>
        <fullName evidence="15">Protein kinase domain-containing protein</fullName>
    </recommendedName>
</protein>
<dbReference type="InterPro" id="IPR006189">
    <property type="entry name" value="CHASE_dom"/>
</dbReference>
<proteinExistence type="predicted"/>
<reference evidence="12" key="1">
    <citation type="journal article" date="2021" name="Proc. Natl. Acad. Sci. U.S.A.">
        <title>Three genomes in the algal genus Volvox reveal the fate of a haploid sex-determining region after a transition to homothallism.</title>
        <authorList>
            <person name="Yamamoto K."/>
            <person name="Hamaji T."/>
            <person name="Kawai-Toyooka H."/>
            <person name="Matsuzaki R."/>
            <person name="Takahashi F."/>
            <person name="Nishimura Y."/>
            <person name="Kawachi M."/>
            <person name="Noguchi H."/>
            <person name="Minakuchi Y."/>
            <person name="Umen J.G."/>
            <person name="Toyoda A."/>
            <person name="Nozaki H."/>
        </authorList>
    </citation>
    <scope>NUCLEOTIDE SEQUENCE</scope>
    <source>
        <strain evidence="12">NIES-3785</strain>
        <strain evidence="11">NIES-3786</strain>
    </source>
</reference>
<evidence type="ECO:0000256" key="5">
    <source>
        <dbReference type="ARBA" id="ARBA00022840"/>
    </source>
</evidence>
<keyword evidence="14" id="KW-1185">Reference proteome</keyword>
<keyword evidence="3 6" id="KW-0547">Nucleotide-binding</keyword>
<evidence type="ECO:0000256" key="4">
    <source>
        <dbReference type="ARBA" id="ARBA00022777"/>
    </source>
</evidence>
<organism evidence="12 13">
    <name type="scientific">Volvox reticuliferus</name>
    <dbReference type="NCBI Taxonomy" id="1737510"/>
    <lineage>
        <taxon>Eukaryota</taxon>
        <taxon>Viridiplantae</taxon>
        <taxon>Chlorophyta</taxon>
        <taxon>core chlorophytes</taxon>
        <taxon>Chlorophyceae</taxon>
        <taxon>CS clade</taxon>
        <taxon>Chlamydomonadales</taxon>
        <taxon>Volvocaceae</taxon>
        <taxon>Volvox</taxon>
    </lineage>
</organism>
<feature type="transmembrane region" description="Helical" evidence="8">
    <location>
        <begin position="540"/>
        <end position="560"/>
    </location>
</feature>
<feature type="compositionally biased region" description="Low complexity" evidence="7">
    <location>
        <begin position="756"/>
        <end position="774"/>
    </location>
</feature>
<feature type="binding site" evidence="6">
    <location>
        <position position="691"/>
    </location>
    <ligand>
        <name>ATP</name>
        <dbReference type="ChEBI" id="CHEBI:30616"/>
    </ligand>
</feature>
<evidence type="ECO:0000256" key="1">
    <source>
        <dbReference type="ARBA" id="ARBA00022527"/>
    </source>
</evidence>
<dbReference type="EMBL" id="BNCQ01000068">
    <property type="protein sequence ID" value="GIM15647.1"/>
    <property type="molecule type" value="Genomic_DNA"/>
</dbReference>